<evidence type="ECO:0000256" key="2">
    <source>
        <dbReference type="ARBA" id="ARBA00022692"/>
    </source>
</evidence>
<feature type="transmembrane region" description="Helical" evidence="5">
    <location>
        <begin position="102"/>
        <end position="117"/>
    </location>
</feature>
<feature type="transmembrane region" description="Helical" evidence="5">
    <location>
        <begin position="129"/>
        <end position="146"/>
    </location>
</feature>
<dbReference type="GO" id="GO:0005886">
    <property type="term" value="C:plasma membrane"/>
    <property type="evidence" value="ECO:0007669"/>
    <property type="project" value="TreeGrafter"/>
</dbReference>
<keyword evidence="2 5" id="KW-0812">Transmembrane</keyword>
<evidence type="ECO:0000259" key="6">
    <source>
        <dbReference type="Pfam" id="PF01699"/>
    </source>
</evidence>
<feature type="domain" description="Sodium/calcium exchanger membrane region" evidence="6">
    <location>
        <begin position="4"/>
        <end position="142"/>
    </location>
</feature>
<name>A0A5C5YC70_9BACT</name>
<feature type="transmembrane region" description="Helical" evidence="5">
    <location>
        <begin position="167"/>
        <end position="189"/>
    </location>
</feature>
<evidence type="ECO:0000313" key="7">
    <source>
        <dbReference type="EMBL" id="TWT72704.1"/>
    </source>
</evidence>
<accession>A0A5C5YC70</accession>
<feature type="transmembrane region" description="Helical" evidence="5">
    <location>
        <begin position="209"/>
        <end position="232"/>
    </location>
</feature>
<comment type="caution">
    <text evidence="7">The sequence shown here is derived from an EMBL/GenBank/DDBJ whole genome shotgun (WGS) entry which is preliminary data.</text>
</comment>
<dbReference type="PANTHER" id="PTHR10846:SF8">
    <property type="entry name" value="INNER MEMBRANE PROTEIN YRBG"/>
    <property type="match status" value="1"/>
</dbReference>
<protein>
    <submittedName>
        <fullName evidence="7">Inner membrane protein YrbG</fullName>
    </submittedName>
</protein>
<comment type="subcellular location">
    <subcellularLocation>
        <location evidence="1">Membrane</location>
        <topology evidence="1">Multi-pass membrane protein</topology>
    </subcellularLocation>
</comment>
<evidence type="ECO:0000256" key="3">
    <source>
        <dbReference type="ARBA" id="ARBA00022989"/>
    </source>
</evidence>
<dbReference type="RefSeq" id="WP_231956566.1">
    <property type="nucleotide sequence ID" value="NZ_SJPO01000011.1"/>
</dbReference>
<dbReference type="GO" id="GO:0005262">
    <property type="term" value="F:calcium channel activity"/>
    <property type="evidence" value="ECO:0007669"/>
    <property type="project" value="TreeGrafter"/>
</dbReference>
<dbReference type="Pfam" id="PF01699">
    <property type="entry name" value="Na_Ca_ex"/>
    <property type="match status" value="2"/>
</dbReference>
<feature type="domain" description="Sodium/calcium exchanger membrane region" evidence="6">
    <location>
        <begin position="175"/>
        <end position="318"/>
    </location>
</feature>
<organism evidence="7 8">
    <name type="scientific">Posidoniimonas polymericola</name>
    <dbReference type="NCBI Taxonomy" id="2528002"/>
    <lineage>
        <taxon>Bacteria</taxon>
        <taxon>Pseudomonadati</taxon>
        <taxon>Planctomycetota</taxon>
        <taxon>Planctomycetia</taxon>
        <taxon>Pirellulales</taxon>
        <taxon>Lacipirellulaceae</taxon>
        <taxon>Posidoniimonas</taxon>
    </lineage>
</organism>
<feature type="transmembrane region" description="Helical" evidence="5">
    <location>
        <begin position="273"/>
        <end position="293"/>
    </location>
</feature>
<feature type="transmembrane region" description="Helical" evidence="5">
    <location>
        <begin position="244"/>
        <end position="267"/>
    </location>
</feature>
<feature type="transmembrane region" description="Helical" evidence="5">
    <location>
        <begin position="305"/>
        <end position="322"/>
    </location>
</feature>
<dbReference type="InterPro" id="IPR004837">
    <property type="entry name" value="NaCa_Exmemb"/>
</dbReference>
<keyword evidence="4 5" id="KW-0472">Membrane</keyword>
<feature type="transmembrane region" description="Helical" evidence="5">
    <location>
        <begin position="77"/>
        <end position="95"/>
    </location>
</feature>
<dbReference type="InterPro" id="IPR004481">
    <property type="entry name" value="K/Na/Ca-exchanger"/>
</dbReference>
<evidence type="ECO:0000313" key="8">
    <source>
        <dbReference type="Proteomes" id="UP000318478"/>
    </source>
</evidence>
<proteinExistence type="predicted"/>
<reference evidence="7 8" key="1">
    <citation type="submission" date="2019-02" db="EMBL/GenBank/DDBJ databases">
        <title>Deep-cultivation of Planctomycetes and their phenomic and genomic characterization uncovers novel biology.</title>
        <authorList>
            <person name="Wiegand S."/>
            <person name="Jogler M."/>
            <person name="Boedeker C."/>
            <person name="Pinto D."/>
            <person name="Vollmers J."/>
            <person name="Rivas-Marin E."/>
            <person name="Kohn T."/>
            <person name="Peeters S.H."/>
            <person name="Heuer A."/>
            <person name="Rast P."/>
            <person name="Oberbeckmann S."/>
            <person name="Bunk B."/>
            <person name="Jeske O."/>
            <person name="Meyerdierks A."/>
            <person name="Storesund J.E."/>
            <person name="Kallscheuer N."/>
            <person name="Luecker S."/>
            <person name="Lage O.M."/>
            <person name="Pohl T."/>
            <person name="Merkel B.J."/>
            <person name="Hornburger P."/>
            <person name="Mueller R.-W."/>
            <person name="Bruemmer F."/>
            <person name="Labrenz M."/>
            <person name="Spormann A.M."/>
            <person name="Op Den Camp H."/>
            <person name="Overmann J."/>
            <person name="Amann R."/>
            <person name="Jetten M.S.M."/>
            <person name="Mascher T."/>
            <person name="Medema M.H."/>
            <person name="Devos D.P."/>
            <person name="Kaster A.-K."/>
            <person name="Ovreas L."/>
            <person name="Rohde M."/>
            <person name="Galperin M.Y."/>
            <person name="Jogler C."/>
        </authorList>
    </citation>
    <scope>NUCLEOTIDE SEQUENCE [LARGE SCALE GENOMIC DNA]</scope>
    <source>
        <strain evidence="7 8">Pla123a</strain>
    </source>
</reference>
<feature type="transmembrane region" description="Helical" evidence="5">
    <location>
        <begin position="328"/>
        <end position="350"/>
    </location>
</feature>
<dbReference type="Proteomes" id="UP000318478">
    <property type="component" value="Unassembled WGS sequence"/>
</dbReference>
<dbReference type="AlphaFoldDB" id="A0A5C5YC70"/>
<sequence length="356" mass="36457">MTIAVLIILGLVGLVAGGELLVRGASSLAAAASVSPLVIGLTVVAFGTSAPELAVSVQACFTGSTDLAIGNAVGSNVANILLILGFSAIFFPLAVQARLFRLDFPVMLAAAIALWVLGRDGALGRVDGAILTVGMLAYFFWTVGMGRKEGRQLAEEFADVVPEGDPTTLSSIVVSVVQVLIGLLLLVGGSNLLVDGCVRLATMFGVSELVVGLTVVAIGTSMPELVTSVVAARRGHRDLAVGNVVGSNILNIFAVLGLSSIVAPAGVEVQSRALAFDIPVMIAISFACLPVFLSGHSITRTEGAVMFLLFVGYTGYLVWASVNGVSPGWFEAACFSVPILVGACAVGLLGSRRKPS</sequence>
<evidence type="ECO:0000256" key="5">
    <source>
        <dbReference type="SAM" id="Phobius"/>
    </source>
</evidence>
<evidence type="ECO:0000256" key="4">
    <source>
        <dbReference type="ARBA" id="ARBA00023136"/>
    </source>
</evidence>
<dbReference type="PANTHER" id="PTHR10846">
    <property type="entry name" value="SODIUM/POTASSIUM/CALCIUM EXCHANGER"/>
    <property type="match status" value="1"/>
</dbReference>
<dbReference type="Gene3D" id="1.20.1420.30">
    <property type="entry name" value="NCX, central ion-binding region"/>
    <property type="match status" value="1"/>
</dbReference>
<dbReference type="GO" id="GO:0008273">
    <property type="term" value="F:calcium, potassium:sodium antiporter activity"/>
    <property type="evidence" value="ECO:0007669"/>
    <property type="project" value="TreeGrafter"/>
</dbReference>
<keyword evidence="3 5" id="KW-1133">Transmembrane helix</keyword>
<dbReference type="EMBL" id="SJPO01000011">
    <property type="protein sequence ID" value="TWT72704.1"/>
    <property type="molecule type" value="Genomic_DNA"/>
</dbReference>
<dbReference type="NCBIfam" id="TIGR00367">
    <property type="entry name" value="calcium/sodium antiporter"/>
    <property type="match status" value="1"/>
</dbReference>
<dbReference type="GO" id="GO:0006874">
    <property type="term" value="P:intracellular calcium ion homeostasis"/>
    <property type="evidence" value="ECO:0007669"/>
    <property type="project" value="TreeGrafter"/>
</dbReference>
<keyword evidence="8" id="KW-1185">Reference proteome</keyword>
<evidence type="ECO:0000256" key="1">
    <source>
        <dbReference type="ARBA" id="ARBA00004141"/>
    </source>
</evidence>
<gene>
    <name evidence="7" type="primary">yrbG_1</name>
    <name evidence="7" type="ORF">Pla123a_40030</name>
</gene>
<dbReference type="InterPro" id="IPR044880">
    <property type="entry name" value="NCX_ion-bd_dom_sf"/>
</dbReference>